<dbReference type="VEuPathDB" id="PiroplasmaDB:BOVATA_037610"/>
<dbReference type="RefSeq" id="XP_028868511.1">
    <property type="nucleotide sequence ID" value="XM_029012678.1"/>
</dbReference>
<sequence length="366" mass="41031">MPSPLQAFLTDSPTSKFDTHFFDPCGICLKSRVRMGFTEKDLPATHETGKHISTILTPSCGGEDPLLTLTSYLTCLTRRTPRTTGELVSFFHNFGNSLYLSSSQLSKLGSALSSQHDDCPDWDRLGAADLRAFKGARGSAPPTANSNHDHYNDHPKTLSTLLGCGIDNAKCAQHITPITYRAYALYSPRFAHHYFSWTVYLPDRLWDSLLRLHCDLEDLQCHCSKAKPLHQCDKALPLLYSHGFTPPDGALQSSLTCYEVIAKLEQVVNGKPIADLITAMDNLLYGIRVPFLYTVFTLWLTAMLYILFVLFYRNYVLHIRSHLLTTKASHLIDVKALLSTGRKMLSLYKDVDYFNDDALESIGVSQ</sequence>
<keyword evidence="1" id="KW-0812">Transmembrane</keyword>
<keyword evidence="1" id="KW-0472">Membrane</keyword>
<dbReference type="AlphaFoldDB" id="A0A2H6KGZ6"/>
<feature type="transmembrane region" description="Helical" evidence="1">
    <location>
        <begin position="291"/>
        <end position="312"/>
    </location>
</feature>
<keyword evidence="3" id="KW-1185">Reference proteome</keyword>
<dbReference type="EMBL" id="BDSA01000004">
    <property type="protein sequence ID" value="GBE62268.1"/>
    <property type="molecule type" value="Genomic_DNA"/>
</dbReference>
<protein>
    <submittedName>
        <fullName evidence="2">Ribosome-binding protein 1</fullName>
    </submittedName>
</protein>
<keyword evidence="1" id="KW-1133">Transmembrane helix</keyword>
<evidence type="ECO:0000256" key="1">
    <source>
        <dbReference type="SAM" id="Phobius"/>
    </source>
</evidence>
<dbReference type="GeneID" id="39876038"/>
<dbReference type="Proteomes" id="UP000236319">
    <property type="component" value="Unassembled WGS sequence"/>
</dbReference>
<evidence type="ECO:0000313" key="3">
    <source>
        <dbReference type="Proteomes" id="UP000236319"/>
    </source>
</evidence>
<name>A0A2H6KGZ6_9APIC</name>
<proteinExistence type="predicted"/>
<reference evidence="2 3" key="1">
    <citation type="journal article" date="2017" name="BMC Genomics">
        <title>Whole-genome assembly of Babesia ovata and comparative genomics between closely related pathogens.</title>
        <authorList>
            <person name="Yamagishi J."/>
            <person name="Asada M."/>
            <person name="Hakimi H."/>
            <person name="Tanaka T.Q."/>
            <person name="Sugimoto C."/>
            <person name="Kawazu S."/>
        </authorList>
    </citation>
    <scope>NUCLEOTIDE SEQUENCE [LARGE SCALE GENOMIC DNA]</scope>
    <source>
        <strain evidence="2 3">Miyake</strain>
    </source>
</reference>
<accession>A0A2H6KGZ6</accession>
<comment type="caution">
    <text evidence="2">The sequence shown here is derived from an EMBL/GenBank/DDBJ whole genome shotgun (WGS) entry which is preliminary data.</text>
</comment>
<organism evidence="2 3">
    <name type="scientific">Babesia ovata</name>
    <dbReference type="NCBI Taxonomy" id="189622"/>
    <lineage>
        <taxon>Eukaryota</taxon>
        <taxon>Sar</taxon>
        <taxon>Alveolata</taxon>
        <taxon>Apicomplexa</taxon>
        <taxon>Aconoidasida</taxon>
        <taxon>Piroplasmida</taxon>
        <taxon>Babesiidae</taxon>
        <taxon>Babesia</taxon>
    </lineage>
</organism>
<gene>
    <name evidence="2" type="ORF">BOVATA_037610</name>
</gene>
<evidence type="ECO:0000313" key="2">
    <source>
        <dbReference type="EMBL" id="GBE62268.1"/>
    </source>
</evidence>